<dbReference type="Proteomes" id="UP000006048">
    <property type="component" value="Chromosome"/>
</dbReference>
<dbReference type="InterPro" id="IPR017034">
    <property type="entry name" value="Abi_system_AbiD/AbiF"/>
</dbReference>
<name>I4B0B2_TURPD</name>
<dbReference type="HOGENOM" id="CLU_044962_2_1_12"/>
<evidence type="ECO:0000313" key="1">
    <source>
        <dbReference type="EMBL" id="AFM10719.1"/>
    </source>
</evidence>
<dbReference type="AlphaFoldDB" id="I4B0B2"/>
<gene>
    <name evidence="1" type="ordered locus">Turpa_0056</name>
</gene>
<organism evidence="1 2">
    <name type="scientific">Turneriella parva (strain ATCC BAA-1111 / DSM 21527 / NCTC 11395 / H)</name>
    <name type="common">Leptospira parva</name>
    <dbReference type="NCBI Taxonomy" id="869212"/>
    <lineage>
        <taxon>Bacteria</taxon>
        <taxon>Pseudomonadati</taxon>
        <taxon>Spirochaetota</taxon>
        <taxon>Spirochaetia</taxon>
        <taxon>Leptospirales</taxon>
        <taxon>Leptospiraceae</taxon>
        <taxon>Turneriella</taxon>
    </lineage>
</organism>
<dbReference type="EMBL" id="CP002959">
    <property type="protein sequence ID" value="AFM10719.1"/>
    <property type="molecule type" value="Genomic_DNA"/>
</dbReference>
<protein>
    <submittedName>
        <fullName evidence="1">Abi family protein</fullName>
    </submittedName>
</protein>
<evidence type="ECO:0000313" key="2">
    <source>
        <dbReference type="Proteomes" id="UP000006048"/>
    </source>
</evidence>
<dbReference type="OrthoDB" id="5363652at2"/>
<dbReference type="Pfam" id="PF07751">
    <property type="entry name" value="Abi_2"/>
    <property type="match status" value="1"/>
</dbReference>
<dbReference type="RefSeq" id="WP_014801241.1">
    <property type="nucleotide sequence ID" value="NC_018020.1"/>
</dbReference>
<dbReference type="InterPro" id="IPR011664">
    <property type="entry name" value="Abi_system_AbiD/AbiF-like"/>
</dbReference>
<proteinExistence type="predicted"/>
<dbReference type="PIRSF" id="PIRSF034934">
    <property type="entry name" value="AbiF_AbiD"/>
    <property type="match status" value="1"/>
</dbReference>
<dbReference type="KEGG" id="tpx:Turpa_0056"/>
<accession>I4B0B2</accession>
<reference evidence="1 2" key="1">
    <citation type="submission" date="2012-06" db="EMBL/GenBank/DDBJ databases">
        <title>The complete chromosome of genome of Turneriella parva DSM 21527.</title>
        <authorList>
            <consortium name="US DOE Joint Genome Institute (JGI-PGF)"/>
            <person name="Lucas S."/>
            <person name="Han J."/>
            <person name="Lapidus A."/>
            <person name="Bruce D."/>
            <person name="Goodwin L."/>
            <person name="Pitluck S."/>
            <person name="Peters L."/>
            <person name="Kyrpides N."/>
            <person name="Mavromatis K."/>
            <person name="Ivanova N."/>
            <person name="Mikhailova N."/>
            <person name="Chertkov O."/>
            <person name="Detter J.C."/>
            <person name="Tapia R."/>
            <person name="Han C."/>
            <person name="Land M."/>
            <person name="Hauser L."/>
            <person name="Markowitz V."/>
            <person name="Cheng J.-F."/>
            <person name="Hugenholtz P."/>
            <person name="Woyke T."/>
            <person name="Wu D."/>
            <person name="Gronow S."/>
            <person name="Wellnitz S."/>
            <person name="Brambilla E."/>
            <person name="Klenk H.-P."/>
            <person name="Eisen J.A."/>
        </authorList>
    </citation>
    <scope>NUCLEOTIDE SEQUENCE [LARGE SCALE GENOMIC DNA]</scope>
    <source>
        <strain evidence="2">ATCC BAA-1111 / DSM 21527 / NCTC 11395 / H</strain>
    </source>
</reference>
<dbReference type="STRING" id="869212.Turpa_0056"/>
<keyword evidence="2" id="KW-1185">Reference proteome</keyword>
<sequence length="297" mass="34751">MEYTKPPLTYEQQADQLISRGLLADRAQLIQRLKSVNYYRLSGYWFPFREYPKDNFKPDTRFEAIWRRYAFDRRLRLMVMDGIERIEIALRADATYHLAHKHGAFGYLEAHALPNLSVDNHARLMTALRSEYSKSKEVFASHFGNKYGEDHDSLPIWMVTELMTIGQLFTLFRGMSKGMLKSIAKTYGVAGPVLFSWLGTLHAVRNICAHHSRLWNRELGYKPTFPDSAEWTEPVAVTDRRVFGVLTILKYMMDRVAPQSSWPQRLMDLLNEYPEIPRRDMGFADNWTDVPMWSDQK</sequence>